<dbReference type="NCBIfam" id="TIGR02603">
    <property type="entry name" value="CxxCH_TIGR02603"/>
    <property type="match status" value="1"/>
</dbReference>
<name>A0A381YRJ8_9ZZZZ</name>
<dbReference type="PANTHER" id="PTHR33546:SF1">
    <property type="entry name" value="LARGE, MULTIFUNCTIONAL SECRETED PROTEIN"/>
    <property type="match status" value="1"/>
</dbReference>
<evidence type="ECO:0000256" key="3">
    <source>
        <dbReference type="ARBA" id="ARBA00023004"/>
    </source>
</evidence>
<dbReference type="EMBL" id="UINC01018775">
    <property type="protein sequence ID" value="SVA79127.1"/>
    <property type="molecule type" value="Genomic_DNA"/>
</dbReference>
<dbReference type="SUPFAM" id="SSF50952">
    <property type="entry name" value="Soluble quinoprotein glucose dehydrogenase"/>
    <property type="match status" value="1"/>
</dbReference>
<dbReference type="PROSITE" id="PS51007">
    <property type="entry name" value="CYTC"/>
    <property type="match status" value="1"/>
</dbReference>
<dbReference type="Pfam" id="PF23500">
    <property type="entry name" value="DUF7133"/>
    <property type="match status" value="1"/>
</dbReference>
<dbReference type="InterPro" id="IPR055557">
    <property type="entry name" value="DUF7133"/>
</dbReference>
<dbReference type="Pfam" id="PF14100">
    <property type="entry name" value="DUF6807"/>
    <property type="match status" value="1"/>
</dbReference>
<dbReference type="InterPro" id="IPR009056">
    <property type="entry name" value="Cyt_c-like_dom"/>
</dbReference>
<protein>
    <recommendedName>
        <fullName evidence="4">Cytochrome c domain-containing protein</fullName>
    </recommendedName>
</protein>
<dbReference type="Gene3D" id="2.120.10.30">
    <property type="entry name" value="TolB, C-terminal domain"/>
    <property type="match status" value="1"/>
</dbReference>
<dbReference type="SUPFAM" id="SSF48371">
    <property type="entry name" value="ARM repeat"/>
    <property type="match status" value="1"/>
</dbReference>
<dbReference type="InterPro" id="IPR011042">
    <property type="entry name" value="6-blade_b-propeller_TolB-like"/>
</dbReference>
<keyword evidence="2" id="KW-0479">Metal-binding</keyword>
<evidence type="ECO:0000256" key="2">
    <source>
        <dbReference type="ARBA" id="ARBA00022723"/>
    </source>
</evidence>
<keyword evidence="1" id="KW-0349">Heme</keyword>
<accession>A0A381YRJ8</accession>
<organism evidence="5">
    <name type="scientific">marine metagenome</name>
    <dbReference type="NCBI Taxonomy" id="408172"/>
    <lineage>
        <taxon>unclassified sequences</taxon>
        <taxon>metagenomes</taxon>
        <taxon>ecological metagenomes</taxon>
    </lineage>
</organism>
<sequence>MSTLAAAPADFPMVSDDLEVKLFAREPLVRNPCAIAFDAKGRLCVGMGPQYRTPKLETAGDSVWILLDENHDGVAEGRKRFATGFNSIQGLAWKNGRLWVANAPDLTVVRDIDGDEVADEYVRLYTDLGNLEHGLHGLNWAPDGRLYMSKGNSKGLTQLPDRVAPRAFRELWGVQAPDAPDFPAPKIFNAANYQKNYHDPADDWGREGGILRCDGDGENLEIFSRGFRNPWDICFDDGFTWLGTDNDQTHGDKIFSPFYGAHFGWGHPWSYDWKGDRHLPTAPAAGPLFEGSGTGVIFCSVPSWPEKYRGVFLINDWLRRQVYIYRPKWDGARLKPEKEKFDLFAHADGGRTMGKSEGRSFSPVDIEVGPDGAVWISSWGREYGAKMANGNQQNEGRIYRLWPKGVKAVFKPESKSAKPLKDRSVRELLADLGSHLPVWRANASEELVRRKEGVIGPLMDALRDDAKNETSLETWAAWTLGRIEPHNARLHAMFGSVVRDAKSLNLRLQSLRILAWCARHPRGLPLPDTVRAALTDTEPRIRREALLAIREAGHDSWHADVLNLLARETDRMVFYTAWGALRETAPAEARKAMLDDQRAGVRRGALLSLLEEDALAPEALRLLAKDTDPSTAALAKRRLGGKAAAIIKGPSLKVTPEGVAVSVQPLVSVVSKIEAHQSPGYREARLQVGALAYVDRRYRILELPSGFAGETFIQGRNHDAEARGDRVLTLTLRHPSTVFLADDVRGGGLPTWARARFKPTQLQLHTDDARHRIYMADFPSGKFTLGGNSEGVKARKSNYLVIIRPKLLAPPIVPTTAAAVLPLLKNASAERGQALFHARGGANCALCHQLENNGNIFAPDLADIGSRADADGLIRSILEPNAEITEGFALRVFTKKSGDVVAGIVLAETGQSVKLALANGTVARIAQRDIQSRQTLKTSAMPPTFGAILQPQQVADLIAYLQKQKTKPQTVTPKTTGFSFTQQKDRVTLRLDGRKITEYLLDHPQLTRRAFINVHTHTGIQVTRNYPPMPSDGGDHPVMHPGIWMGFGHLDGQDYWRLKAKVLHDGFVDKPKAGKGRASFAVRNRYLTSDGNSEICREINRIEFRRHEIGMLLLWDSTFQNDKRDFYFGDQEESGLAIRVATPLNVQGGTGTIINDRGEKNGTGTWGKPMRWIDYSGKINNRQVGLMIVPAADNPRPCWSHSRDYGVLVANPFPKQPKERREPYVKTWVKKGQPFRICYAVLIHDTIKAIDHAKEFRDLQKILAE</sequence>
<dbReference type="InterPro" id="IPR011989">
    <property type="entry name" value="ARM-like"/>
</dbReference>
<gene>
    <name evidence="5" type="ORF">METZ01_LOCUS131981</name>
</gene>
<feature type="non-terminal residue" evidence="5">
    <location>
        <position position="1265"/>
    </location>
</feature>
<dbReference type="InterPro" id="IPR016024">
    <property type="entry name" value="ARM-type_fold"/>
</dbReference>
<dbReference type="GO" id="GO:0020037">
    <property type="term" value="F:heme binding"/>
    <property type="evidence" value="ECO:0007669"/>
    <property type="project" value="InterPro"/>
</dbReference>
<proteinExistence type="predicted"/>
<dbReference type="InterPro" id="IPR029475">
    <property type="entry name" value="DUF6807"/>
</dbReference>
<reference evidence="5" key="1">
    <citation type="submission" date="2018-05" db="EMBL/GenBank/DDBJ databases">
        <authorList>
            <person name="Lanie J.A."/>
            <person name="Ng W.-L."/>
            <person name="Kazmierczak K.M."/>
            <person name="Andrzejewski T.M."/>
            <person name="Davidsen T.M."/>
            <person name="Wayne K.J."/>
            <person name="Tettelin H."/>
            <person name="Glass J.I."/>
            <person name="Rusch D."/>
            <person name="Podicherti R."/>
            <person name="Tsui H.-C.T."/>
            <person name="Winkler M.E."/>
        </authorList>
    </citation>
    <scope>NUCLEOTIDE SEQUENCE</scope>
</reference>
<dbReference type="SUPFAM" id="SSF46626">
    <property type="entry name" value="Cytochrome c"/>
    <property type="match status" value="1"/>
</dbReference>
<evidence type="ECO:0000256" key="1">
    <source>
        <dbReference type="ARBA" id="ARBA00022617"/>
    </source>
</evidence>
<dbReference type="InterPro" id="IPR013428">
    <property type="entry name" value="Membrane-bound_put_N"/>
</dbReference>
<dbReference type="InterPro" id="IPR011041">
    <property type="entry name" value="Quinoprot_gluc/sorb_DH_b-prop"/>
</dbReference>
<evidence type="ECO:0000259" key="4">
    <source>
        <dbReference type="PROSITE" id="PS51007"/>
    </source>
</evidence>
<keyword evidence="3" id="KW-0408">Iron</keyword>
<dbReference type="GO" id="GO:0009055">
    <property type="term" value="F:electron transfer activity"/>
    <property type="evidence" value="ECO:0007669"/>
    <property type="project" value="InterPro"/>
</dbReference>
<dbReference type="Gene3D" id="1.25.10.10">
    <property type="entry name" value="Leucine-rich Repeat Variant"/>
    <property type="match status" value="1"/>
</dbReference>
<dbReference type="AlphaFoldDB" id="A0A381YRJ8"/>
<dbReference type="InterPro" id="IPR013427">
    <property type="entry name" value="Haem-bd_dom_put"/>
</dbReference>
<evidence type="ECO:0000313" key="5">
    <source>
        <dbReference type="EMBL" id="SVA79127.1"/>
    </source>
</evidence>
<dbReference type="PANTHER" id="PTHR33546">
    <property type="entry name" value="LARGE, MULTIFUNCTIONAL SECRETED PROTEIN-RELATED"/>
    <property type="match status" value="1"/>
</dbReference>
<dbReference type="InterPro" id="IPR036909">
    <property type="entry name" value="Cyt_c-like_dom_sf"/>
</dbReference>
<feature type="domain" description="Cytochrome c" evidence="4">
    <location>
        <begin position="827"/>
        <end position="965"/>
    </location>
</feature>
<dbReference type="NCBIfam" id="TIGR02604">
    <property type="entry name" value="Piru_Ver_Nterm"/>
    <property type="match status" value="1"/>
</dbReference>
<dbReference type="Gene3D" id="1.10.760.10">
    <property type="entry name" value="Cytochrome c-like domain"/>
    <property type="match status" value="1"/>
</dbReference>
<dbReference type="GO" id="GO:0046872">
    <property type="term" value="F:metal ion binding"/>
    <property type="evidence" value="ECO:0007669"/>
    <property type="project" value="UniProtKB-KW"/>
</dbReference>